<evidence type="ECO:0008006" key="3">
    <source>
        <dbReference type="Google" id="ProtNLM"/>
    </source>
</evidence>
<accession>A0ABU3B8B2</accession>
<evidence type="ECO:0000313" key="2">
    <source>
        <dbReference type="Proteomes" id="UP001259982"/>
    </source>
</evidence>
<dbReference type="RefSeq" id="WP_311656863.1">
    <property type="nucleotide sequence ID" value="NZ_JAVRHY010000001.1"/>
</dbReference>
<dbReference type="EMBL" id="JAVRHY010000001">
    <property type="protein sequence ID" value="MDT0617221.1"/>
    <property type="molecule type" value="Genomic_DNA"/>
</dbReference>
<proteinExistence type="predicted"/>
<keyword evidence="2" id="KW-1185">Reference proteome</keyword>
<sequence length="384" mass="41436">MPRLAVRAELQKLARLLDTDAAALDFLAGKPAADLRQMREGVAEAMFKRHSSSFRLLASLSGLLPAGITARIAHMALGAFLAGRVTGEMTPKRAVAIARKLPTDFLAETSLYIEPERAKPVLAAMPVDMIEKVAVILVGQREFITMGRFVGAVSEAALFRVIDRLDDEALLHIGFYVEDAGRLDRILEYLDDDRLRGVIATATEQDLWPEALALVQLVGDEQKGRLGDLVADEDEAVLDSLVHVAQEQSLWPEVLVAVGSMQAANRQRVVNLPSVTDPAVLNALIEAAYRQALWPVVVPLLAMMTDDARTAAVEAALAQPDEVWRAWLDAAAEPDLLPDAVSVFSGLPAGLRDEVAGHVAQRAGEPDAGRLAELAASLDLGRTR</sequence>
<comment type="caution">
    <text evidence="1">The sequence shown here is derived from an EMBL/GenBank/DDBJ whole genome shotgun (WGS) entry which is preliminary data.</text>
</comment>
<organism evidence="1 2">
    <name type="scientific">Spectribacter acetivorans</name>
    <dbReference type="NCBI Taxonomy" id="3075603"/>
    <lineage>
        <taxon>Bacteria</taxon>
        <taxon>Pseudomonadati</taxon>
        <taxon>Pseudomonadota</taxon>
        <taxon>Gammaproteobacteria</taxon>
        <taxon>Salinisphaerales</taxon>
        <taxon>Salinisphaeraceae</taxon>
        <taxon>Spectribacter</taxon>
    </lineage>
</organism>
<evidence type="ECO:0000313" key="1">
    <source>
        <dbReference type="EMBL" id="MDT0617221.1"/>
    </source>
</evidence>
<reference evidence="1 2" key="1">
    <citation type="submission" date="2023-09" db="EMBL/GenBank/DDBJ databases">
        <authorList>
            <person name="Rey-Velasco X."/>
        </authorList>
    </citation>
    <scope>NUCLEOTIDE SEQUENCE [LARGE SCALE GENOMIC DNA]</scope>
    <source>
        <strain evidence="1 2">P385</strain>
    </source>
</reference>
<dbReference type="Proteomes" id="UP001259982">
    <property type="component" value="Unassembled WGS sequence"/>
</dbReference>
<protein>
    <recommendedName>
        <fullName evidence="3">DUF2336 domain-containing protein</fullName>
    </recommendedName>
</protein>
<name>A0ABU3B8B2_9GAMM</name>
<gene>
    <name evidence="1" type="ORF">RM531_01900</name>
</gene>